<dbReference type="SUPFAM" id="SSF51905">
    <property type="entry name" value="FAD/NAD(P)-binding domain"/>
    <property type="match status" value="1"/>
</dbReference>
<evidence type="ECO:0000256" key="2">
    <source>
        <dbReference type="ARBA" id="ARBA00023002"/>
    </source>
</evidence>
<dbReference type="InterPro" id="IPR003953">
    <property type="entry name" value="FAD-dep_OxRdtase_2_FAD-bd"/>
</dbReference>
<proteinExistence type="predicted"/>
<name>A0ABZ3D918_9PROT</name>
<sequence length="529" mass="55703">MTRMWAFESDVLVIGGGMAAAWAAISAAREGASVTLVDKGFVGTSGVTATGGPNHWWVPPDPARRETAIRRRLETAYGLADADWMARVIDVTWRTLPDLAAYYPFSGDGQGGTYYSGVRGPDYMRGLRRYALALGVRVLDHHPALELLARPDGSIGGAAGYARLQRQSWTARAGAVILATGGCAFRSGLIGSHNNTGDGYLMGVEAGAGLSGMEFCVAYSISPAWASTRTLPYTGARFFDAEGRLLDIPSPLAQRDYLCALARAFAQGPVFADLHEAPEFLRTVIRKIQPATPTPFERRGLDMFRDRFPVALYGEGTIRGTGGLRITDGACQTSVPGLYAAGDAATRELVAGATSGGGAQNAAWALASGVLAGSGAASLALILGKGGRHGPLTALGQAGLRPRATSRPVDDQAAIGLARHHILDLDQALWRNAESLTTAQAELNAAWAEIQDHRRGDGLGLVAAREAAAMTATARWCNAAALARTESRGMHVRTDVPAAMPAHDGRLLVDGLDRIRTRFETAGTKANAA</sequence>
<dbReference type="InterPro" id="IPR015939">
    <property type="entry name" value="Fum_Rdtase/Succ_DH_flav-like_C"/>
</dbReference>
<keyword evidence="2" id="KW-0560">Oxidoreductase</keyword>
<dbReference type="Proteomes" id="UP001449795">
    <property type="component" value="Chromosome"/>
</dbReference>
<dbReference type="PANTHER" id="PTHR11632">
    <property type="entry name" value="SUCCINATE DEHYDROGENASE 2 FLAVOPROTEIN SUBUNIT"/>
    <property type="match status" value="1"/>
</dbReference>
<dbReference type="Pfam" id="PF00890">
    <property type="entry name" value="FAD_binding_2"/>
    <property type="match status" value="1"/>
</dbReference>
<dbReference type="PANTHER" id="PTHR11632:SF51">
    <property type="entry name" value="SUCCINATE DEHYDROGENASE [UBIQUINONE] FLAVOPROTEIN SUBUNIT, MITOCHONDRIAL"/>
    <property type="match status" value="1"/>
</dbReference>
<dbReference type="SUPFAM" id="SSF46977">
    <property type="entry name" value="Succinate dehydrogenase/fumarate reductase flavoprotein C-terminal domain"/>
    <property type="match status" value="1"/>
</dbReference>
<dbReference type="InterPro" id="IPR036188">
    <property type="entry name" value="FAD/NAD-bd_sf"/>
</dbReference>
<keyword evidence="1" id="KW-0285">Flavoprotein</keyword>
<dbReference type="RefSeq" id="WP_342629579.1">
    <property type="nucleotide sequence ID" value="NZ_CP152276.1"/>
</dbReference>
<dbReference type="Pfam" id="PF02910">
    <property type="entry name" value="Succ_DH_flav_C"/>
    <property type="match status" value="1"/>
</dbReference>
<dbReference type="Gene3D" id="3.50.50.60">
    <property type="entry name" value="FAD/NAD(P)-binding domain"/>
    <property type="match status" value="1"/>
</dbReference>
<accession>A0ABZ3D918</accession>
<dbReference type="InterPro" id="IPR030664">
    <property type="entry name" value="SdhA/FrdA/AprA"/>
</dbReference>
<dbReference type="Gene3D" id="1.20.58.100">
    <property type="entry name" value="Fumarate reductase/succinate dehydrogenase flavoprotein-like, C-terminal domain"/>
    <property type="match status" value="1"/>
</dbReference>
<evidence type="ECO:0000313" key="5">
    <source>
        <dbReference type="EMBL" id="XAE44301.1"/>
    </source>
</evidence>
<feature type="domain" description="FAD-dependent oxidoreductase 2 FAD-binding" evidence="3">
    <location>
        <begin position="10"/>
        <end position="358"/>
    </location>
</feature>
<evidence type="ECO:0000256" key="1">
    <source>
        <dbReference type="ARBA" id="ARBA00022630"/>
    </source>
</evidence>
<dbReference type="PRINTS" id="PR00368">
    <property type="entry name" value="FADPNR"/>
</dbReference>
<evidence type="ECO:0000259" key="3">
    <source>
        <dbReference type="Pfam" id="PF00890"/>
    </source>
</evidence>
<feature type="domain" description="Fumarate reductase/succinate dehydrogenase flavoprotein-like C-terminal" evidence="4">
    <location>
        <begin position="426"/>
        <end position="498"/>
    </location>
</feature>
<evidence type="ECO:0000313" key="6">
    <source>
        <dbReference type="Proteomes" id="UP001449795"/>
    </source>
</evidence>
<organism evidence="5 6">
    <name type="scientific">Nguyenibacter vanlangensis</name>
    <dbReference type="NCBI Taxonomy" id="1216886"/>
    <lineage>
        <taxon>Bacteria</taxon>
        <taxon>Pseudomonadati</taxon>
        <taxon>Pseudomonadota</taxon>
        <taxon>Alphaproteobacteria</taxon>
        <taxon>Acetobacterales</taxon>
        <taxon>Acetobacteraceae</taxon>
        <taxon>Nguyenibacter</taxon>
    </lineage>
</organism>
<dbReference type="PRINTS" id="PR00411">
    <property type="entry name" value="PNDRDTASEI"/>
</dbReference>
<dbReference type="EMBL" id="CP152276">
    <property type="protein sequence ID" value="XAE44301.1"/>
    <property type="molecule type" value="Genomic_DNA"/>
</dbReference>
<evidence type="ECO:0000259" key="4">
    <source>
        <dbReference type="Pfam" id="PF02910"/>
    </source>
</evidence>
<keyword evidence="6" id="KW-1185">Reference proteome</keyword>
<protein>
    <submittedName>
        <fullName evidence="5">FAD-binding protein</fullName>
    </submittedName>
</protein>
<dbReference type="InterPro" id="IPR037099">
    <property type="entry name" value="Fum_R/Succ_DH_flav-like_C_sf"/>
</dbReference>
<gene>
    <name evidence="5" type="ORF">AAC691_07695</name>
</gene>
<reference evidence="5 6" key="1">
    <citation type="submission" date="2024-04" db="EMBL/GenBank/DDBJ databases">
        <title>Complete genome sequence of Nguyenibacter vanlangesis HBCM-1154, a strain capable of nitrogen fixation, IAA production, and phosphorus solubilization isolated from sugarcane soil.</title>
        <authorList>
            <person name="MY HANH P."/>
        </authorList>
    </citation>
    <scope>NUCLEOTIDE SEQUENCE [LARGE SCALE GENOMIC DNA]</scope>
    <source>
        <strain evidence="5 6">HBCM 1154</strain>
    </source>
</reference>